<dbReference type="EMBL" id="CP163441">
    <property type="protein sequence ID" value="XDQ49152.1"/>
    <property type="molecule type" value="Genomic_DNA"/>
</dbReference>
<protein>
    <submittedName>
        <fullName evidence="1">Uncharacterized protein</fullName>
    </submittedName>
</protein>
<accession>A0AB39QZT1</accession>
<dbReference type="AlphaFoldDB" id="A0AB39QZT1"/>
<proteinExistence type="predicted"/>
<organism evidence="1">
    <name type="scientific">Streptomyces sp. R39</name>
    <dbReference type="NCBI Taxonomy" id="3238631"/>
    <lineage>
        <taxon>Bacteria</taxon>
        <taxon>Bacillati</taxon>
        <taxon>Actinomycetota</taxon>
        <taxon>Actinomycetes</taxon>
        <taxon>Kitasatosporales</taxon>
        <taxon>Streptomycetaceae</taxon>
        <taxon>Streptomyces</taxon>
    </lineage>
</organism>
<evidence type="ECO:0000313" key="1">
    <source>
        <dbReference type="EMBL" id="XDQ49152.1"/>
    </source>
</evidence>
<reference evidence="1" key="1">
    <citation type="submission" date="2024-07" db="EMBL/GenBank/DDBJ databases">
        <authorList>
            <person name="Yu S.T."/>
        </authorList>
    </citation>
    <scope>NUCLEOTIDE SEQUENCE</scope>
    <source>
        <strain evidence="1">R39</strain>
    </source>
</reference>
<dbReference type="RefSeq" id="WP_369227810.1">
    <property type="nucleotide sequence ID" value="NZ_CP163441.1"/>
</dbReference>
<sequence>MAVHPSRIQGVFRLIELIPGSALLHTGDWSLLADTVGFRV</sequence>
<gene>
    <name evidence="1" type="ORF">AB5J52_46615</name>
</gene>
<name>A0AB39QZT1_9ACTN</name>